<sequence length="321" mass="37388">MSIAYHYKTSEEKLELEYLEALINREIPPKYKFLGSKNAKSWIKSCTDSNYSLYLESFKFLNSIEADISAELPNEINIIAVCVANLLKDKVLIEEFMKNKDISFSLMDTSEELCSYIMQNLEDINIPKSVYISELNNRKNLKLVSKQTKKKNHESNLFTILGNTFGVYPNGMMLKTIKDAMTSDDYALIETHISPDATDPKYIQSMITNYGNEDYNNHIMQVFNKCDISEDDGYIDVTYSNDRLFPDIDKVSHYFTFKKNKTIRYLDEKLSFVKGEKILATYSNKYKLNILRKIIKTNGFKMVKEYINREKGLIYILCQIK</sequence>
<dbReference type="InterPro" id="IPR017804">
    <property type="entry name" value="MeTrfase_EgtD-like"/>
</dbReference>
<name>A0A6S6SC35_9BACT</name>
<organism evidence="4">
    <name type="scientific">uncultured Campylobacterales bacterium</name>
    <dbReference type="NCBI Taxonomy" id="352960"/>
    <lineage>
        <taxon>Bacteria</taxon>
        <taxon>Pseudomonadati</taxon>
        <taxon>Campylobacterota</taxon>
        <taxon>Epsilonproteobacteria</taxon>
        <taxon>Campylobacterales</taxon>
        <taxon>environmental samples</taxon>
    </lineage>
</organism>
<gene>
    <name evidence="4" type="ORF">HELGO_WM2703</name>
</gene>
<dbReference type="PIRSF" id="PIRSF018005">
    <property type="entry name" value="UCP018005"/>
    <property type="match status" value="1"/>
</dbReference>
<dbReference type="Pfam" id="PF10017">
    <property type="entry name" value="Methyltransf_33"/>
    <property type="match status" value="1"/>
</dbReference>
<protein>
    <recommendedName>
        <fullName evidence="3">Histidine-specific methyltransferase SAM-dependent domain-containing protein</fullName>
    </recommendedName>
</protein>
<evidence type="ECO:0000259" key="3">
    <source>
        <dbReference type="Pfam" id="PF10017"/>
    </source>
</evidence>
<accession>A0A6S6SC35</accession>
<dbReference type="GO" id="GO:0008168">
    <property type="term" value="F:methyltransferase activity"/>
    <property type="evidence" value="ECO:0007669"/>
    <property type="project" value="UniProtKB-KW"/>
</dbReference>
<dbReference type="Gene3D" id="3.40.50.150">
    <property type="entry name" value="Vaccinia Virus protein VP39"/>
    <property type="match status" value="1"/>
</dbReference>
<dbReference type="GO" id="GO:0032259">
    <property type="term" value="P:methylation"/>
    <property type="evidence" value="ECO:0007669"/>
    <property type="project" value="UniProtKB-KW"/>
</dbReference>
<dbReference type="PANTHER" id="PTHR43397">
    <property type="entry name" value="ERGOTHIONEINE BIOSYNTHESIS PROTEIN 1"/>
    <property type="match status" value="1"/>
</dbReference>
<dbReference type="InterPro" id="IPR029063">
    <property type="entry name" value="SAM-dependent_MTases_sf"/>
</dbReference>
<evidence type="ECO:0000256" key="2">
    <source>
        <dbReference type="ARBA" id="ARBA00022679"/>
    </source>
</evidence>
<evidence type="ECO:0000313" key="4">
    <source>
        <dbReference type="EMBL" id="CAA6803776.1"/>
    </source>
</evidence>
<feature type="domain" description="Histidine-specific methyltransferase SAM-dependent" evidence="3">
    <location>
        <begin position="24"/>
        <end position="319"/>
    </location>
</feature>
<keyword evidence="1" id="KW-0489">Methyltransferase</keyword>
<dbReference type="InterPro" id="IPR019257">
    <property type="entry name" value="MeTrfase_dom"/>
</dbReference>
<dbReference type="AlphaFoldDB" id="A0A6S6SC35"/>
<reference evidence="4" key="1">
    <citation type="submission" date="2020-01" db="EMBL/GenBank/DDBJ databases">
        <authorList>
            <person name="Meier V. D."/>
            <person name="Meier V D."/>
        </authorList>
    </citation>
    <scope>NUCLEOTIDE SEQUENCE</scope>
    <source>
        <strain evidence="4">HLG_WM_MAG_12</strain>
    </source>
</reference>
<keyword evidence="2" id="KW-0808">Transferase</keyword>
<evidence type="ECO:0000256" key="1">
    <source>
        <dbReference type="ARBA" id="ARBA00022603"/>
    </source>
</evidence>
<dbReference type="InterPro" id="IPR051128">
    <property type="entry name" value="EgtD_Methyltrsf_superfamily"/>
</dbReference>
<dbReference type="PANTHER" id="PTHR43397:SF1">
    <property type="entry name" value="ERGOTHIONEINE BIOSYNTHESIS PROTEIN 1"/>
    <property type="match status" value="1"/>
</dbReference>
<dbReference type="EMBL" id="CACVAW010000010">
    <property type="protein sequence ID" value="CAA6803776.1"/>
    <property type="molecule type" value="Genomic_DNA"/>
</dbReference>
<proteinExistence type="predicted"/>